<comment type="caution">
    <text evidence="2">The sequence shown here is derived from an EMBL/GenBank/DDBJ whole genome shotgun (WGS) entry which is preliminary data.</text>
</comment>
<dbReference type="AlphaFoldDB" id="A0A9D1QRD6"/>
<evidence type="ECO:0000313" key="2">
    <source>
        <dbReference type="EMBL" id="HIW70611.1"/>
    </source>
</evidence>
<organism evidence="2 3">
    <name type="scientific">Candidatus Limosilactobacillus merdipullorum</name>
    <dbReference type="NCBI Taxonomy" id="2838653"/>
    <lineage>
        <taxon>Bacteria</taxon>
        <taxon>Bacillati</taxon>
        <taxon>Bacillota</taxon>
        <taxon>Bacilli</taxon>
        <taxon>Lactobacillales</taxon>
        <taxon>Lactobacillaceae</taxon>
        <taxon>Limosilactobacillus</taxon>
    </lineage>
</organism>
<proteinExistence type="predicted"/>
<dbReference type="EMBL" id="DXGK01000092">
    <property type="protein sequence ID" value="HIW70611.1"/>
    <property type="molecule type" value="Genomic_DNA"/>
</dbReference>
<accession>A0A9D1QRD6</accession>
<protein>
    <submittedName>
        <fullName evidence="2">DUF2075 domain-containing protein</fullName>
    </submittedName>
</protein>
<gene>
    <name evidence="2" type="ORF">H9876_04480</name>
</gene>
<feature type="non-terminal residue" evidence="2">
    <location>
        <position position="1"/>
    </location>
</feature>
<evidence type="ECO:0000259" key="1">
    <source>
        <dbReference type="Pfam" id="PF09848"/>
    </source>
</evidence>
<dbReference type="Pfam" id="PF09848">
    <property type="entry name" value="SLFN-g3_helicase"/>
    <property type="match status" value="1"/>
</dbReference>
<dbReference type="InterPro" id="IPR018647">
    <property type="entry name" value="SLFN_3-like_DNA/RNA_helicase"/>
</dbReference>
<feature type="domain" description="Schlafen group 3-like DNA/RNA helicase" evidence="1">
    <location>
        <begin position="2"/>
        <end position="25"/>
    </location>
</feature>
<reference evidence="2" key="1">
    <citation type="journal article" date="2021" name="PeerJ">
        <title>Extensive microbial diversity within the chicken gut microbiome revealed by metagenomics and culture.</title>
        <authorList>
            <person name="Gilroy R."/>
            <person name="Ravi A."/>
            <person name="Getino M."/>
            <person name="Pursley I."/>
            <person name="Horton D.L."/>
            <person name="Alikhan N.F."/>
            <person name="Baker D."/>
            <person name="Gharbi K."/>
            <person name="Hall N."/>
            <person name="Watson M."/>
            <person name="Adriaenssens E.M."/>
            <person name="Foster-Nyarko E."/>
            <person name="Jarju S."/>
            <person name="Secka A."/>
            <person name="Antonio M."/>
            <person name="Oren A."/>
            <person name="Chaudhuri R.R."/>
            <person name="La Ragione R."/>
            <person name="Hildebrand F."/>
            <person name="Pallen M.J."/>
        </authorList>
    </citation>
    <scope>NUCLEOTIDE SEQUENCE</scope>
    <source>
        <strain evidence="2">ChiHejej3B27-2180</strain>
    </source>
</reference>
<sequence length="38" mass="4368">EKLIKNEFNVLMTRGVHGLYLHAIDPALQRALKEAIQH</sequence>
<reference evidence="2" key="2">
    <citation type="submission" date="2021-04" db="EMBL/GenBank/DDBJ databases">
        <authorList>
            <person name="Gilroy R."/>
        </authorList>
    </citation>
    <scope>NUCLEOTIDE SEQUENCE</scope>
    <source>
        <strain evidence="2">ChiHejej3B27-2180</strain>
    </source>
</reference>
<name>A0A9D1QRD6_9LACO</name>
<evidence type="ECO:0000313" key="3">
    <source>
        <dbReference type="Proteomes" id="UP000886878"/>
    </source>
</evidence>
<dbReference type="Proteomes" id="UP000886878">
    <property type="component" value="Unassembled WGS sequence"/>
</dbReference>